<protein>
    <submittedName>
        <fullName evidence="3">Uncharacterized protein</fullName>
    </submittedName>
</protein>
<keyword evidence="1" id="KW-0472">Membrane</keyword>
<keyword evidence="1" id="KW-0812">Transmembrane</keyword>
<evidence type="ECO:0000313" key="4">
    <source>
        <dbReference type="Proteomes" id="UP000070089"/>
    </source>
</evidence>
<organism evidence="3 4">
    <name type="scientific">Giardia duodenalis assemblage B</name>
    <dbReference type="NCBI Taxonomy" id="1394984"/>
    <lineage>
        <taxon>Eukaryota</taxon>
        <taxon>Metamonada</taxon>
        <taxon>Diplomonadida</taxon>
        <taxon>Hexamitidae</taxon>
        <taxon>Giardiinae</taxon>
        <taxon>Giardia</taxon>
    </lineage>
</organism>
<evidence type="ECO:0000256" key="1">
    <source>
        <dbReference type="SAM" id="Phobius"/>
    </source>
</evidence>
<dbReference type="Proteomes" id="UP000070089">
    <property type="component" value="Unassembled WGS sequence"/>
</dbReference>
<sequence>MTLSSTLLILELLHFLACAVHCFYPNESVLIYGRNSTAELQLWPLQSNQSPICASLKGGGTLLLESLYYTISAKFSSLDVTQPIILNFMCTDSNSCESIIRNTDSFKYKLSSEVSANQGVVDGSVKSLRRHNFVYHECWSDPTLLYTDSAIRPLYGVCVSVTPTPCRAPTESLSSVTAEIRLTVNGTSYNLPVVTSSEGTGGFSLPFNHMSTNYYCHTCPAQTSGEGLDLCKEVASLVRQSVDFEATLVVNIPYTNADTGISAPLRYTTNVPIKGSLYYFNCFKDVLVNILWDRISVSLQQTEVISNCVVPSLTESIYYAMILVVTDGSGNTSELYLKHKVGNFIWTTDRYWFLCRSNQTCLSILHNAYTNAYKVTGYLTVEFRDANDSLVDDLTIWLSPTYNCFKLVDLFVSKSAIRIAVQTHSNYCTEQYKAFEDTEEYILHIFENLLTDLEYMAISQLGRFTQTITNWTPQDALVFSCSTYDSTYTDNLCKDVLAQVYKLVRVGKIIATIRMGDYSTAIGRVYRDNYIPVYITAGVVGACIVIASSIYVFLMVRCHKMILYSIHTNVEPVQSNQQNKS</sequence>
<feature type="signal peptide" evidence="2">
    <location>
        <begin position="1"/>
        <end position="22"/>
    </location>
</feature>
<keyword evidence="2" id="KW-0732">Signal</keyword>
<dbReference type="OrthoDB" id="10251270at2759"/>
<gene>
    <name evidence="3" type="ORF">QR46_0828</name>
</gene>
<feature type="transmembrane region" description="Helical" evidence="1">
    <location>
        <begin position="531"/>
        <end position="554"/>
    </location>
</feature>
<dbReference type="AlphaFoldDB" id="A0A132NYH4"/>
<proteinExistence type="predicted"/>
<keyword evidence="1" id="KW-1133">Transmembrane helix</keyword>
<feature type="chain" id="PRO_5007800102" evidence="2">
    <location>
        <begin position="23"/>
        <end position="581"/>
    </location>
</feature>
<comment type="caution">
    <text evidence="3">The sequence shown here is derived from an EMBL/GenBank/DDBJ whole genome shotgun (WGS) entry which is preliminary data.</text>
</comment>
<dbReference type="EMBL" id="JXTI01000014">
    <property type="protein sequence ID" value="KWX15118.1"/>
    <property type="molecule type" value="Genomic_DNA"/>
</dbReference>
<reference evidence="3 4" key="1">
    <citation type="journal article" date="2015" name="Mol. Biochem. Parasitol.">
        <title>Identification of polymorphic genes for use in assemblage B genotyping assays through comparative genomics of multiple assemblage B Giardia duodenalis isolates.</title>
        <authorList>
            <person name="Wielinga C."/>
            <person name="Thompson R.C."/>
            <person name="Monis P."/>
            <person name="Ryan U."/>
        </authorList>
    </citation>
    <scope>NUCLEOTIDE SEQUENCE [LARGE SCALE GENOMIC DNA]</scope>
    <source>
        <strain evidence="3 4">BAH15c1</strain>
    </source>
</reference>
<accession>A0A132NYH4</accession>
<name>A0A132NYH4_GIAIN</name>
<dbReference type="VEuPathDB" id="GiardiaDB:QR46_0828"/>
<evidence type="ECO:0000256" key="2">
    <source>
        <dbReference type="SAM" id="SignalP"/>
    </source>
</evidence>
<evidence type="ECO:0000313" key="3">
    <source>
        <dbReference type="EMBL" id="KWX15118.1"/>
    </source>
</evidence>